<dbReference type="PANTHER" id="PTHR10353">
    <property type="entry name" value="GLYCOSYL HYDROLASE"/>
    <property type="match status" value="1"/>
</dbReference>
<keyword evidence="3" id="KW-1185">Reference proteome</keyword>
<comment type="caution">
    <text evidence="2">The sequence shown here is derived from an EMBL/GenBank/DDBJ whole genome shotgun (WGS) entry which is preliminary data.</text>
</comment>
<comment type="similarity">
    <text evidence="1">Belongs to the glycosyl hydrolase 1 family.</text>
</comment>
<reference evidence="2" key="1">
    <citation type="submission" date="2020-12" db="EMBL/GenBank/DDBJ databases">
        <title>Metabolic potential, ecology and presence of endohyphal bacteria is reflected in genomic diversity of Mucoromycotina.</title>
        <authorList>
            <person name="Muszewska A."/>
            <person name="Okrasinska A."/>
            <person name="Steczkiewicz K."/>
            <person name="Drgas O."/>
            <person name="Orlowska M."/>
            <person name="Perlinska-Lenart U."/>
            <person name="Aleksandrzak-Piekarczyk T."/>
            <person name="Szatraj K."/>
            <person name="Zielenkiewicz U."/>
            <person name="Pilsyk S."/>
            <person name="Malc E."/>
            <person name="Mieczkowski P."/>
            <person name="Kruszewska J.S."/>
            <person name="Biernat P."/>
            <person name="Pawlowska J."/>
        </authorList>
    </citation>
    <scope>NUCLEOTIDE SEQUENCE</scope>
    <source>
        <strain evidence="2">WA0000067209</strain>
    </source>
</reference>
<gene>
    <name evidence="2" type="ORF">INT43_008764</name>
</gene>
<dbReference type="GO" id="GO:0008422">
    <property type="term" value="F:beta-glucosidase activity"/>
    <property type="evidence" value="ECO:0007669"/>
    <property type="project" value="TreeGrafter"/>
</dbReference>
<dbReference type="GO" id="GO:0005975">
    <property type="term" value="P:carbohydrate metabolic process"/>
    <property type="evidence" value="ECO:0007669"/>
    <property type="project" value="InterPro"/>
</dbReference>
<dbReference type="OrthoDB" id="65569at2759"/>
<proteinExistence type="inferred from homology"/>
<sequence>MFTPNKTTLEELWDQIEYINPVQVAAKSNLTNSTEFVLPSDPTHDMPTHPYEETKYLKFPKDFKYGVSSSAPQSEGAVKEDGRGPTIWDYIPHLFPPSVEPTIDIVADFYHRYKNDISRVKAMGINSYSLTIAWSRIYPLGTGQANEVGLEFYDRVIDELLRNNIEPMVSLLHFDTPFALLAQYGDFMSPKIVADFNNYAETVFRRYGDRVKRWITINEPRTYCKAATYFPYDRAYPTGINAQNAEWHCIHNILVAHGTAVQTYRRLIKEKVIVSGQIGVKNEFAKPAPYTDSKEDKEAADRVADFLLGIVAKPIFVDGDYPILCKETLGDFLPPMTTEEQKLLKGSADFYIQNLYDVPRAKAAPNGIEACVSNRSDPLWPVCRDERIQYVSTVPDGWSNGQPSAPITPTFSNTWFAIRDQLKYLAKTYPSTGGIYIGEFGWPELLERKRDELYQIVSDYDREAYYLDYLHAFLLSVNEDDVNLKGVFAWAAFDDYEWIIGTEIKLGLQYVNFTDPALPRSYKRSFYSYSNFMRQHLRHGDFNSS</sequence>
<dbReference type="EMBL" id="JAEPQZ010000005">
    <property type="protein sequence ID" value="KAG2181182.1"/>
    <property type="molecule type" value="Genomic_DNA"/>
</dbReference>
<dbReference type="Proteomes" id="UP000654370">
    <property type="component" value="Unassembled WGS sequence"/>
</dbReference>
<name>A0A8H7PVP6_MORIS</name>
<dbReference type="InterPro" id="IPR017853">
    <property type="entry name" value="GH"/>
</dbReference>
<dbReference type="SUPFAM" id="SSF51445">
    <property type="entry name" value="(Trans)glycosidases"/>
    <property type="match status" value="1"/>
</dbReference>
<dbReference type="PANTHER" id="PTHR10353:SF53">
    <property type="entry name" value="BETA-1,4-GLUCOSIDASE (EUROFUNG)"/>
    <property type="match status" value="1"/>
</dbReference>
<dbReference type="PRINTS" id="PR00131">
    <property type="entry name" value="GLHYDRLASE1"/>
</dbReference>
<evidence type="ECO:0008006" key="4">
    <source>
        <dbReference type="Google" id="ProtNLM"/>
    </source>
</evidence>
<dbReference type="InterPro" id="IPR001360">
    <property type="entry name" value="Glyco_hydro_1"/>
</dbReference>
<dbReference type="Pfam" id="PF00232">
    <property type="entry name" value="Glyco_hydro_1"/>
    <property type="match status" value="1"/>
</dbReference>
<evidence type="ECO:0000256" key="1">
    <source>
        <dbReference type="RuleBase" id="RU003690"/>
    </source>
</evidence>
<evidence type="ECO:0000313" key="2">
    <source>
        <dbReference type="EMBL" id="KAG2181182.1"/>
    </source>
</evidence>
<protein>
    <recommendedName>
        <fullName evidence="4">Beta-glucosidase</fullName>
    </recommendedName>
</protein>
<accession>A0A8H7PVP6</accession>
<organism evidence="2 3">
    <name type="scientific">Mortierella isabellina</name>
    <name type="common">Filamentous fungus</name>
    <name type="synonym">Umbelopsis isabellina</name>
    <dbReference type="NCBI Taxonomy" id="91625"/>
    <lineage>
        <taxon>Eukaryota</taxon>
        <taxon>Fungi</taxon>
        <taxon>Fungi incertae sedis</taxon>
        <taxon>Mucoromycota</taxon>
        <taxon>Mucoromycotina</taxon>
        <taxon>Umbelopsidomycetes</taxon>
        <taxon>Umbelopsidales</taxon>
        <taxon>Umbelopsidaceae</taxon>
        <taxon>Umbelopsis</taxon>
    </lineage>
</organism>
<dbReference type="AlphaFoldDB" id="A0A8H7PVP6"/>
<dbReference type="Gene3D" id="3.20.20.80">
    <property type="entry name" value="Glycosidases"/>
    <property type="match status" value="1"/>
</dbReference>
<evidence type="ECO:0000313" key="3">
    <source>
        <dbReference type="Proteomes" id="UP000654370"/>
    </source>
</evidence>